<dbReference type="InterPro" id="IPR035906">
    <property type="entry name" value="MetI-like_sf"/>
</dbReference>
<gene>
    <name evidence="9" type="primary">ugpA_2</name>
    <name evidence="9" type="ORF">BGLFYP119_00617</name>
</gene>
<keyword evidence="3" id="KW-1003">Cell membrane</keyword>
<evidence type="ECO:0000313" key="9">
    <source>
        <dbReference type="EMBL" id="VYS79564.1"/>
    </source>
</evidence>
<keyword evidence="6 7" id="KW-0472">Membrane</keyword>
<dbReference type="SUPFAM" id="SSF161098">
    <property type="entry name" value="MetI-like"/>
    <property type="match status" value="1"/>
</dbReference>
<keyword evidence="5 7" id="KW-1133">Transmembrane helix</keyword>
<dbReference type="Gene3D" id="1.10.3720.10">
    <property type="entry name" value="MetI-like"/>
    <property type="match status" value="1"/>
</dbReference>
<feature type="transmembrane region" description="Helical" evidence="7">
    <location>
        <begin position="267"/>
        <end position="291"/>
    </location>
</feature>
<evidence type="ECO:0000256" key="2">
    <source>
        <dbReference type="ARBA" id="ARBA00022448"/>
    </source>
</evidence>
<evidence type="ECO:0000259" key="8">
    <source>
        <dbReference type="PROSITE" id="PS50928"/>
    </source>
</evidence>
<dbReference type="AlphaFoldDB" id="A0A6N2RG06"/>
<dbReference type="RefSeq" id="WP_156352572.1">
    <property type="nucleotide sequence ID" value="NZ_CACRST010000007.1"/>
</dbReference>
<dbReference type="GO" id="GO:0005886">
    <property type="term" value="C:plasma membrane"/>
    <property type="evidence" value="ECO:0007669"/>
    <property type="project" value="UniProtKB-SubCell"/>
</dbReference>
<evidence type="ECO:0000256" key="7">
    <source>
        <dbReference type="RuleBase" id="RU363032"/>
    </source>
</evidence>
<evidence type="ECO:0000256" key="3">
    <source>
        <dbReference type="ARBA" id="ARBA00022475"/>
    </source>
</evidence>
<feature type="domain" description="ABC transmembrane type-1" evidence="8">
    <location>
        <begin position="69"/>
        <end position="288"/>
    </location>
</feature>
<accession>A0A6N2RG06</accession>
<evidence type="ECO:0000256" key="5">
    <source>
        <dbReference type="ARBA" id="ARBA00022989"/>
    </source>
</evidence>
<feature type="transmembrane region" description="Helical" evidence="7">
    <location>
        <begin position="207"/>
        <end position="231"/>
    </location>
</feature>
<dbReference type="CDD" id="cd06261">
    <property type="entry name" value="TM_PBP2"/>
    <property type="match status" value="1"/>
</dbReference>
<feature type="transmembrane region" description="Helical" evidence="7">
    <location>
        <begin position="160"/>
        <end position="179"/>
    </location>
</feature>
<keyword evidence="4 7" id="KW-0812">Transmembrane</keyword>
<feature type="transmembrane region" description="Helical" evidence="7">
    <location>
        <begin position="73"/>
        <end position="95"/>
    </location>
</feature>
<feature type="transmembrane region" description="Helical" evidence="7">
    <location>
        <begin position="107"/>
        <end position="128"/>
    </location>
</feature>
<comment type="subcellular location">
    <subcellularLocation>
        <location evidence="1 7">Cell membrane</location>
        <topology evidence="1 7">Multi-pass membrane protein</topology>
    </subcellularLocation>
</comment>
<reference evidence="9" key="1">
    <citation type="submission" date="2019-11" db="EMBL/GenBank/DDBJ databases">
        <authorList>
            <person name="Feng L."/>
        </authorList>
    </citation>
    <scope>NUCLEOTIDE SEQUENCE</scope>
    <source>
        <strain evidence="9">BgluceraseaLFYP119</strain>
    </source>
</reference>
<dbReference type="GO" id="GO:0055085">
    <property type="term" value="P:transmembrane transport"/>
    <property type="evidence" value="ECO:0007669"/>
    <property type="project" value="InterPro"/>
</dbReference>
<dbReference type="PANTHER" id="PTHR30193:SF41">
    <property type="entry name" value="DIACETYLCHITOBIOSE UPTAKE SYSTEM PERMEASE PROTEIN NGCF"/>
    <property type="match status" value="1"/>
</dbReference>
<dbReference type="EMBL" id="CACRST010000007">
    <property type="protein sequence ID" value="VYS79564.1"/>
    <property type="molecule type" value="Genomic_DNA"/>
</dbReference>
<proteinExistence type="inferred from homology"/>
<organism evidence="9">
    <name type="scientific">Blautia glucerasea</name>
    <dbReference type="NCBI Taxonomy" id="536633"/>
    <lineage>
        <taxon>Bacteria</taxon>
        <taxon>Bacillati</taxon>
        <taxon>Bacillota</taxon>
        <taxon>Clostridia</taxon>
        <taxon>Lachnospirales</taxon>
        <taxon>Lachnospiraceae</taxon>
        <taxon>Blautia</taxon>
    </lineage>
</organism>
<evidence type="ECO:0000256" key="6">
    <source>
        <dbReference type="ARBA" id="ARBA00023136"/>
    </source>
</evidence>
<dbReference type="PROSITE" id="PS50928">
    <property type="entry name" value="ABC_TM1"/>
    <property type="match status" value="1"/>
</dbReference>
<protein>
    <submittedName>
        <fullName evidence="9">sn-glycerol-3-phosphate transport system permease protein UgpA</fullName>
    </submittedName>
</protein>
<dbReference type="Pfam" id="PF00528">
    <property type="entry name" value="BPD_transp_1"/>
    <property type="match status" value="1"/>
</dbReference>
<feature type="transmembrane region" description="Helical" evidence="7">
    <location>
        <begin position="12"/>
        <end position="31"/>
    </location>
</feature>
<dbReference type="InterPro" id="IPR051393">
    <property type="entry name" value="ABC_transporter_permease"/>
</dbReference>
<evidence type="ECO:0000256" key="4">
    <source>
        <dbReference type="ARBA" id="ARBA00022692"/>
    </source>
</evidence>
<comment type="similarity">
    <text evidence="7">Belongs to the binding-protein-dependent transport system permease family.</text>
</comment>
<sequence length="299" mass="33733">MTKKKGRSRFIFFCLAPAVILFVIFMLIPTIDVFRMSLYKWGGYTAEKTFVGFENFKKLFQSDKFYQAFQNTVLLIVIVTIMTFAMAIIFAAILTREKLKGQTFFRVVFYIPNILSVVVISAIFSAIYDPTQGLLNSFLNLFRGQSGVDNPILWLGSQKLVIYSIIIAMVWQAIGYYMVMYMASMANIPDSLYESASLEGAGRIKQFFSITLPLIWTNIRTTLTFFVISTINMSFLMVKAMTNGGPDGASNVFLSYMYQEAYTNSSYGYGMAIGVAVFLFSFALAAVLNAATNREEIEF</sequence>
<dbReference type="PANTHER" id="PTHR30193">
    <property type="entry name" value="ABC TRANSPORTER PERMEASE PROTEIN"/>
    <property type="match status" value="1"/>
</dbReference>
<name>A0A6N2RG06_9FIRM</name>
<keyword evidence="2 7" id="KW-0813">Transport</keyword>
<dbReference type="InterPro" id="IPR000515">
    <property type="entry name" value="MetI-like"/>
</dbReference>
<evidence type="ECO:0000256" key="1">
    <source>
        <dbReference type="ARBA" id="ARBA00004651"/>
    </source>
</evidence>